<comment type="caution">
    <text evidence="2">The sequence shown here is derived from an EMBL/GenBank/DDBJ whole genome shotgun (WGS) entry which is preliminary data.</text>
</comment>
<keyword evidence="3" id="KW-1185">Reference proteome</keyword>
<feature type="region of interest" description="Disordered" evidence="1">
    <location>
        <begin position="73"/>
        <end position="109"/>
    </location>
</feature>
<dbReference type="Proteomes" id="UP001152622">
    <property type="component" value="Chromosome 3"/>
</dbReference>
<feature type="compositionally biased region" description="Polar residues" evidence="1">
    <location>
        <begin position="77"/>
        <end position="90"/>
    </location>
</feature>
<gene>
    <name evidence="2" type="ORF">SKAU_G00079710</name>
</gene>
<evidence type="ECO:0000313" key="3">
    <source>
        <dbReference type="Proteomes" id="UP001152622"/>
    </source>
</evidence>
<dbReference type="EMBL" id="JAINUF010000003">
    <property type="protein sequence ID" value="KAJ8367943.1"/>
    <property type="molecule type" value="Genomic_DNA"/>
</dbReference>
<feature type="compositionally biased region" description="Basic residues" evidence="1">
    <location>
        <begin position="97"/>
        <end position="109"/>
    </location>
</feature>
<evidence type="ECO:0000256" key="1">
    <source>
        <dbReference type="SAM" id="MobiDB-lite"/>
    </source>
</evidence>
<reference evidence="2" key="1">
    <citation type="journal article" date="2023" name="Science">
        <title>Genome structures resolve the early diversification of teleost fishes.</title>
        <authorList>
            <person name="Parey E."/>
            <person name="Louis A."/>
            <person name="Montfort J."/>
            <person name="Bouchez O."/>
            <person name="Roques C."/>
            <person name="Iampietro C."/>
            <person name="Lluch J."/>
            <person name="Castinel A."/>
            <person name="Donnadieu C."/>
            <person name="Desvignes T."/>
            <person name="Floi Bucao C."/>
            <person name="Jouanno E."/>
            <person name="Wen M."/>
            <person name="Mejri S."/>
            <person name="Dirks R."/>
            <person name="Jansen H."/>
            <person name="Henkel C."/>
            <person name="Chen W.J."/>
            <person name="Zahm M."/>
            <person name="Cabau C."/>
            <person name="Klopp C."/>
            <person name="Thompson A.W."/>
            <person name="Robinson-Rechavi M."/>
            <person name="Braasch I."/>
            <person name="Lecointre G."/>
            <person name="Bobe J."/>
            <person name="Postlethwait J.H."/>
            <person name="Berthelot C."/>
            <person name="Roest Crollius H."/>
            <person name="Guiguen Y."/>
        </authorList>
    </citation>
    <scope>NUCLEOTIDE SEQUENCE</scope>
    <source>
        <strain evidence="2">WJC10195</strain>
    </source>
</reference>
<dbReference type="AlphaFoldDB" id="A0A9Q1FUE9"/>
<feature type="region of interest" description="Disordered" evidence="1">
    <location>
        <begin position="1"/>
        <end position="36"/>
    </location>
</feature>
<organism evidence="2 3">
    <name type="scientific">Synaphobranchus kaupii</name>
    <name type="common">Kaup's arrowtooth eel</name>
    <dbReference type="NCBI Taxonomy" id="118154"/>
    <lineage>
        <taxon>Eukaryota</taxon>
        <taxon>Metazoa</taxon>
        <taxon>Chordata</taxon>
        <taxon>Craniata</taxon>
        <taxon>Vertebrata</taxon>
        <taxon>Euteleostomi</taxon>
        <taxon>Actinopterygii</taxon>
        <taxon>Neopterygii</taxon>
        <taxon>Teleostei</taxon>
        <taxon>Anguilliformes</taxon>
        <taxon>Synaphobranchidae</taxon>
        <taxon>Synaphobranchus</taxon>
    </lineage>
</organism>
<sequence>MAPAGGGQRGANGAAPALPGGSGGGKRQRSSGQAGGIWTRGHNFAWFRSHLGPYGCASPLTYLTSTGPRRAVLPSITPLSHSRGSQQEQGAASARRAAWKSHLRKLPAA</sequence>
<feature type="compositionally biased region" description="Gly residues" evidence="1">
    <location>
        <begin position="1"/>
        <end position="10"/>
    </location>
</feature>
<evidence type="ECO:0000313" key="2">
    <source>
        <dbReference type="EMBL" id="KAJ8367943.1"/>
    </source>
</evidence>
<name>A0A9Q1FUE9_SYNKA</name>
<proteinExistence type="predicted"/>
<accession>A0A9Q1FUE9</accession>
<protein>
    <submittedName>
        <fullName evidence="2">Uncharacterized protein</fullName>
    </submittedName>
</protein>